<dbReference type="SUPFAM" id="SSF52540">
    <property type="entry name" value="P-loop containing nucleoside triphosphate hydrolases"/>
    <property type="match status" value="1"/>
</dbReference>
<evidence type="ECO:0000313" key="14">
    <source>
        <dbReference type="Proteomes" id="UP001177341"/>
    </source>
</evidence>
<evidence type="ECO:0000256" key="3">
    <source>
        <dbReference type="ARBA" id="ARBA00022840"/>
    </source>
</evidence>
<comment type="caution">
    <text evidence="11">The sequence shown here is derived from an EMBL/GenBank/DDBJ whole genome shotgun (WGS) entry which is preliminary data.</text>
</comment>
<dbReference type="EMBL" id="JAUOPG010000010">
    <property type="protein sequence ID" value="MDO6454758.1"/>
    <property type="molecule type" value="Genomic_DNA"/>
</dbReference>
<dbReference type="InterPro" id="IPR011006">
    <property type="entry name" value="CheY-like_superfamily"/>
</dbReference>
<sequence>MEQRGHVILVDDEPMVRQSTEQWLSFSGFAVDSFADAESALAHLDVQTEGVLITDVRMPGMDGLELLSAALSKVPGLPVILLTAHGDVDMAIKAMREGAYDFIEKPFVPERLVETVHRACEKRRLILENSKLQSVLAKQSGLDATIIGISPAIQRLRRDVLKLADLDTNVIVYGETGTGKELIAQSLHQYSRRKSQNFVPINCGAIPESLIESELFGHEAGAFTSASKRRIGKFEYADKGTLFLDEIESMPALLQIRLLRALQEGVIERLGSNQPLQIDLRVIAAAKVDLREDEHFREDLFYRLNVSQLHIPPLRERMEDVPLLFNHYLRIATKENTEEGSKPRVLSEHDLQALSRYQWPGNVRELKNIAIRFAVDGDSSISAILSAADPMNNSAIGRASASKLLPLSVQVASFESNVIREVLARHKGNIKLVMEELDLPRRTLNQKMIRYGLSRTDFTKG</sequence>
<dbReference type="PROSITE" id="PS50045">
    <property type="entry name" value="SIGMA54_INTERACT_4"/>
    <property type="match status" value="1"/>
</dbReference>
<dbReference type="InterPro" id="IPR025943">
    <property type="entry name" value="Sigma_54_int_dom_ATP-bd_2"/>
</dbReference>
<keyword evidence="14" id="KW-1185">Reference proteome</keyword>
<evidence type="ECO:0000256" key="8">
    <source>
        <dbReference type="PROSITE-ProRule" id="PRU00169"/>
    </source>
</evidence>
<evidence type="ECO:0000259" key="10">
    <source>
        <dbReference type="PROSITE" id="PS50110"/>
    </source>
</evidence>
<feature type="domain" description="Response regulatory" evidence="10">
    <location>
        <begin position="6"/>
        <end position="120"/>
    </location>
</feature>
<gene>
    <name evidence="11" type="ORF">Q4490_14380</name>
    <name evidence="12" type="ORF">Q8W30_08345</name>
</gene>
<feature type="modified residue" description="4-aspartylphosphate" evidence="8">
    <location>
        <position position="55"/>
    </location>
</feature>
<keyword evidence="1 8" id="KW-0597">Phosphoprotein</keyword>
<keyword evidence="4" id="KW-0902">Two-component regulatory system</keyword>
<dbReference type="CDD" id="cd00009">
    <property type="entry name" value="AAA"/>
    <property type="match status" value="1"/>
</dbReference>
<dbReference type="PANTHER" id="PTHR32071">
    <property type="entry name" value="TRANSCRIPTIONAL REGULATORY PROTEIN"/>
    <property type="match status" value="1"/>
</dbReference>
<evidence type="ECO:0000256" key="4">
    <source>
        <dbReference type="ARBA" id="ARBA00023012"/>
    </source>
</evidence>
<dbReference type="GO" id="GO:0006355">
    <property type="term" value="P:regulation of DNA-templated transcription"/>
    <property type="evidence" value="ECO:0007669"/>
    <property type="project" value="InterPro"/>
</dbReference>
<protein>
    <submittedName>
        <fullName evidence="11">Sigma-54 dependent transcriptional regulator</fullName>
    </submittedName>
</protein>
<dbReference type="InterPro" id="IPR002078">
    <property type="entry name" value="Sigma_54_int"/>
</dbReference>
<dbReference type="FunFam" id="3.40.50.2300:FF:000018">
    <property type="entry name" value="DNA-binding transcriptional regulator NtrC"/>
    <property type="match status" value="1"/>
</dbReference>
<proteinExistence type="predicted"/>
<evidence type="ECO:0000256" key="2">
    <source>
        <dbReference type="ARBA" id="ARBA00022741"/>
    </source>
</evidence>
<keyword evidence="6" id="KW-0238">DNA-binding</keyword>
<dbReference type="InterPro" id="IPR025944">
    <property type="entry name" value="Sigma_54_int_dom_CS"/>
</dbReference>
<dbReference type="SMART" id="SM00448">
    <property type="entry name" value="REC"/>
    <property type="match status" value="1"/>
</dbReference>
<evidence type="ECO:0000313" key="13">
    <source>
        <dbReference type="Proteomes" id="UP001169862"/>
    </source>
</evidence>
<dbReference type="RefSeq" id="WP_215152034.1">
    <property type="nucleotide sequence ID" value="NZ_JAHHDZ010000014.1"/>
</dbReference>
<dbReference type="GO" id="GO:0000160">
    <property type="term" value="P:phosphorelay signal transduction system"/>
    <property type="evidence" value="ECO:0007669"/>
    <property type="project" value="UniProtKB-KW"/>
</dbReference>
<dbReference type="InterPro" id="IPR058031">
    <property type="entry name" value="AAA_lid_NorR"/>
</dbReference>
<dbReference type="PROSITE" id="PS50110">
    <property type="entry name" value="RESPONSE_REGULATORY"/>
    <property type="match status" value="1"/>
</dbReference>
<dbReference type="SMART" id="SM00382">
    <property type="entry name" value="AAA"/>
    <property type="match status" value="1"/>
</dbReference>
<reference evidence="11" key="1">
    <citation type="submission" date="2023-07" db="EMBL/GenBank/DDBJ databases">
        <title>Genome content predicts the carbon catabolic preferences of heterotrophic bacteria.</title>
        <authorList>
            <person name="Gralka M."/>
        </authorList>
    </citation>
    <scope>NUCLEOTIDE SEQUENCE</scope>
    <source>
        <strain evidence="12">5G01</strain>
        <strain evidence="11">I2M16</strain>
    </source>
</reference>
<dbReference type="Pfam" id="PF25601">
    <property type="entry name" value="AAA_lid_14"/>
    <property type="match status" value="1"/>
</dbReference>
<dbReference type="InterPro" id="IPR003593">
    <property type="entry name" value="AAA+_ATPase"/>
</dbReference>
<keyword evidence="3" id="KW-0067">ATP-binding</keyword>
<keyword evidence="5" id="KW-0805">Transcription regulation</keyword>
<dbReference type="Gene3D" id="1.10.8.60">
    <property type="match status" value="1"/>
</dbReference>
<dbReference type="PROSITE" id="PS00675">
    <property type="entry name" value="SIGMA54_INTERACT_1"/>
    <property type="match status" value="1"/>
</dbReference>
<dbReference type="CDD" id="cd17549">
    <property type="entry name" value="REC_DctD-like"/>
    <property type="match status" value="1"/>
</dbReference>
<name>A0AAW7XN31_9GAMM</name>
<dbReference type="EMBL" id="JAUYVO010000005">
    <property type="protein sequence ID" value="MDP2522581.1"/>
    <property type="molecule type" value="Genomic_DNA"/>
</dbReference>
<accession>A0AAW7XN31</accession>
<keyword evidence="7" id="KW-0804">Transcription</keyword>
<dbReference type="Pfam" id="PF02954">
    <property type="entry name" value="HTH_8"/>
    <property type="match status" value="1"/>
</dbReference>
<evidence type="ECO:0000256" key="1">
    <source>
        <dbReference type="ARBA" id="ARBA00022553"/>
    </source>
</evidence>
<dbReference type="InterPro" id="IPR001789">
    <property type="entry name" value="Sig_transdc_resp-reg_receiver"/>
</dbReference>
<dbReference type="InterPro" id="IPR027417">
    <property type="entry name" value="P-loop_NTPase"/>
</dbReference>
<dbReference type="InterPro" id="IPR025662">
    <property type="entry name" value="Sigma_54_int_dom_ATP-bd_1"/>
</dbReference>
<dbReference type="InterPro" id="IPR009057">
    <property type="entry name" value="Homeodomain-like_sf"/>
</dbReference>
<dbReference type="FunFam" id="3.40.50.300:FF:000006">
    <property type="entry name" value="DNA-binding transcriptional regulator NtrC"/>
    <property type="match status" value="1"/>
</dbReference>
<evidence type="ECO:0000256" key="6">
    <source>
        <dbReference type="ARBA" id="ARBA00023125"/>
    </source>
</evidence>
<dbReference type="PANTHER" id="PTHR32071:SF57">
    <property type="entry name" value="C4-DICARBOXYLATE TRANSPORT TRANSCRIPTIONAL REGULATORY PROTEIN DCTD"/>
    <property type="match status" value="1"/>
</dbReference>
<dbReference type="AlphaFoldDB" id="A0AAW7XN31"/>
<evidence type="ECO:0000313" key="12">
    <source>
        <dbReference type="EMBL" id="MDP2522581.1"/>
    </source>
</evidence>
<evidence type="ECO:0000256" key="5">
    <source>
        <dbReference type="ARBA" id="ARBA00023015"/>
    </source>
</evidence>
<evidence type="ECO:0000256" key="7">
    <source>
        <dbReference type="ARBA" id="ARBA00023163"/>
    </source>
</evidence>
<evidence type="ECO:0000259" key="9">
    <source>
        <dbReference type="PROSITE" id="PS50045"/>
    </source>
</evidence>
<dbReference type="Pfam" id="PF00158">
    <property type="entry name" value="Sigma54_activat"/>
    <property type="match status" value="1"/>
</dbReference>
<dbReference type="SUPFAM" id="SSF52172">
    <property type="entry name" value="CheY-like"/>
    <property type="match status" value="1"/>
</dbReference>
<dbReference type="Pfam" id="PF00072">
    <property type="entry name" value="Response_reg"/>
    <property type="match status" value="1"/>
</dbReference>
<dbReference type="SUPFAM" id="SSF46689">
    <property type="entry name" value="Homeodomain-like"/>
    <property type="match status" value="1"/>
</dbReference>
<dbReference type="InterPro" id="IPR002197">
    <property type="entry name" value="HTH_Fis"/>
</dbReference>
<dbReference type="Gene3D" id="1.10.10.60">
    <property type="entry name" value="Homeodomain-like"/>
    <property type="match status" value="1"/>
</dbReference>
<dbReference type="Gene3D" id="3.40.50.300">
    <property type="entry name" value="P-loop containing nucleotide triphosphate hydrolases"/>
    <property type="match status" value="1"/>
</dbReference>
<keyword evidence="2" id="KW-0547">Nucleotide-binding</keyword>
<evidence type="ECO:0000313" key="11">
    <source>
        <dbReference type="EMBL" id="MDO6454758.1"/>
    </source>
</evidence>
<dbReference type="PROSITE" id="PS00676">
    <property type="entry name" value="SIGMA54_INTERACT_2"/>
    <property type="match status" value="1"/>
</dbReference>
<organism evidence="11 13">
    <name type="scientific">Neptunomonas phycophila</name>
    <dbReference type="NCBI Taxonomy" id="1572645"/>
    <lineage>
        <taxon>Bacteria</taxon>
        <taxon>Pseudomonadati</taxon>
        <taxon>Pseudomonadota</taxon>
        <taxon>Gammaproteobacteria</taxon>
        <taxon>Oceanospirillales</taxon>
        <taxon>Oceanospirillaceae</taxon>
        <taxon>Neptunomonas</taxon>
    </lineage>
</organism>
<dbReference type="GO" id="GO:0005524">
    <property type="term" value="F:ATP binding"/>
    <property type="evidence" value="ECO:0007669"/>
    <property type="project" value="UniProtKB-KW"/>
</dbReference>
<dbReference type="Proteomes" id="UP001169862">
    <property type="component" value="Unassembled WGS sequence"/>
</dbReference>
<dbReference type="Proteomes" id="UP001177341">
    <property type="component" value="Unassembled WGS sequence"/>
</dbReference>
<dbReference type="GO" id="GO:0043565">
    <property type="term" value="F:sequence-specific DNA binding"/>
    <property type="evidence" value="ECO:0007669"/>
    <property type="project" value="InterPro"/>
</dbReference>
<dbReference type="Gene3D" id="3.40.50.2300">
    <property type="match status" value="1"/>
</dbReference>
<feature type="domain" description="Sigma-54 factor interaction" evidence="9">
    <location>
        <begin position="146"/>
        <end position="375"/>
    </location>
</feature>
<dbReference type="PROSITE" id="PS00688">
    <property type="entry name" value="SIGMA54_INTERACT_3"/>
    <property type="match status" value="1"/>
</dbReference>